<dbReference type="InterPro" id="IPR041751">
    <property type="entry name" value="MPP_PP2B"/>
</dbReference>
<gene>
    <name evidence="15" type="primary">ppp3ca</name>
</gene>
<evidence type="ECO:0000256" key="6">
    <source>
        <dbReference type="ARBA" id="ARBA00022833"/>
    </source>
</evidence>
<dbReference type="Pfam" id="PF00149">
    <property type="entry name" value="Metallophos"/>
    <property type="match status" value="1"/>
</dbReference>
<dbReference type="GO" id="GO:0046872">
    <property type="term" value="F:metal ion binding"/>
    <property type="evidence" value="ECO:0007669"/>
    <property type="project" value="UniProtKB-KW"/>
</dbReference>
<keyword evidence="16" id="KW-1185">Reference proteome</keyword>
<reference evidence="15" key="3">
    <citation type="submission" date="2025-09" db="UniProtKB">
        <authorList>
            <consortium name="Ensembl"/>
        </authorList>
    </citation>
    <scope>IDENTIFICATION</scope>
</reference>
<dbReference type="GO" id="GO:0005516">
    <property type="term" value="F:calmodulin binding"/>
    <property type="evidence" value="ECO:0007669"/>
    <property type="project" value="UniProtKB-KW"/>
</dbReference>
<dbReference type="InterPro" id="IPR043360">
    <property type="entry name" value="PP2B"/>
</dbReference>
<evidence type="ECO:0000256" key="4">
    <source>
        <dbReference type="ARBA" id="ARBA00022723"/>
    </source>
</evidence>
<evidence type="ECO:0000313" key="15">
    <source>
        <dbReference type="Ensembl" id="ENSSFAP00005017026.1"/>
    </source>
</evidence>
<reference evidence="15" key="1">
    <citation type="submission" date="2019-06" db="EMBL/GenBank/DDBJ databases">
        <authorList>
            <consortium name="Wellcome Sanger Institute Data Sharing"/>
        </authorList>
    </citation>
    <scope>NUCLEOTIDE SEQUENCE [LARGE SCALE GENOMIC DNA]</scope>
</reference>
<evidence type="ECO:0000256" key="11">
    <source>
        <dbReference type="ARBA" id="ARBA00048336"/>
    </source>
</evidence>
<evidence type="ECO:0000256" key="9">
    <source>
        <dbReference type="ARBA" id="ARBA00023004"/>
    </source>
</evidence>
<accession>A0A672GDW9</accession>
<dbReference type="EC" id="3.1.3.16" evidence="12"/>
<evidence type="ECO:0000256" key="12">
    <source>
        <dbReference type="RuleBase" id="RU004273"/>
    </source>
</evidence>
<dbReference type="FunFam" id="3.60.21.10:FF:000002">
    <property type="entry name" value="Serine/threonine-protein phosphatase"/>
    <property type="match status" value="1"/>
</dbReference>
<reference evidence="15" key="2">
    <citation type="submission" date="2025-08" db="UniProtKB">
        <authorList>
            <consortium name="Ensembl"/>
        </authorList>
    </citation>
    <scope>IDENTIFICATION</scope>
</reference>
<dbReference type="InterPro" id="IPR006186">
    <property type="entry name" value="Ser/Thr-sp_prot-phosphatase"/>
</dbReference>
<dbReference type="SMART" id="SM00156">
    <property type="entry name" value="PP2Ac"/>
    <property type="match status" value="1"/>
</dbReference>
<evidence type="ECO:0000256" key="2">
    <source>
        <dbReference type="ARBA" id="ARBA00001965"/>
    </source>
</evidence>
<feature type="compositionally biased region" description="Basic and acidic residues" evidence="13">
    <location>
        <begin position="471"/>
        <end position="482"/>
    </location>
</feature>
<organism evidence="15 16">
    <name type="scientific">Salarias fasciatus</name>
    <name type="common">Jewelled blenny</name>
    <name type="synonym">Blennius fasciatus</name>
    <dbReference type="NCBI Taxonomy" id="181472"/>
    <lineage>
        <taxon>Eukaryota</taxon>
        <taxon>Metazoa</taxon>
        <taxon>Chordata</taxon>
        <taxon>Craniata</taxon>
        <taxon>Vertebrata</taxon>
        <taxon>Euteleostomi</taxon>
        <taxon>Actinopterygii</taxon>
        <taxon>Neopterygii</taxon>
        <taxon>Teleostei</taxon>
        <taxon>Neoteleostei</taxon>
        <taxon>Acanthomorphata</taxon>
        <taxon>Ovalentaria</taxon>
        <taxon>Blenniimorphae</taxon>
        <taxon>Blenniiformes</taxon>
        <taxon>Blennioidei</taxon>
        <taxon>Blenniidae</taxon>
        <taxon>Salariinae</taxon>
        <taxon>Salarias</taxon>
    </lineage>
</organism>
<keyword evidence="9" id="KW-0408">Iron</keyword>
<dbReference type="InterPro" id="IPR029052">
    <property type="entry name" value="Metallo-depent_PP-like"/>
</dbReference>
<dbReference type="PRINTS" id="PR00114">
    <property type="entry name" value="STPHPHTASE"/>
</dbReference>
<name>A0A672GDW9_SALFA</name>
<comment type="cofactor">
    <cofactor evidence="1">
        <name>Zn(2+)</name>
        <dbReference type="ChEBI" id="CHEBI:29105"/>
    </cofactor>
</comment>
<comment type="similarity">
    <text evidence="3">Belongs to the PPP phosphatase family. PP-2B subfamily.</text>
</comment>
<dbReference type="CDD" id="cd07416">
    <property type="entry name" value="MPP_PP2B"/>
    <property type="match status" value="1"/>
</dbReference>
<feature type="region of interest" description="Disordered" evidence="13">
    <location>
        <begin position="471"/>
        <end position="507"/>
    </location>
</feature>
<dbReference type="GO" id="GO:0033192">
    <property type="term" value="F:calmodulin-dependent protein phosphatase activity"/>
    <property type="evidence" value="ECO:0007669"/>
    <property type="project" value="InterPro"/>
</dbReference>
<evidence type="ECO:0000313" key="16">
    <source>
        <dbReference type="Proteomes" id="UP000472267"/>
    </source>
</evidence>
<dbReference type="AlphaFoldDB" id="A0A672GDW9"/>
<proteinExistence type="inferred from homology"/>
<feature type="domain" description="Serine/threonine specific protein phosphatases" evidence="14">
    <location>
        <begin position="138"/>
        <end position="143"/>
    </location>
</feature>
<dbReference type="Proteomes" id="UP000472267">
    <property type="component" value="Chromosome 10"/>
</dbReference>
<dbReference type="GO" id="GO:0097720">
    <property type="term" value="P:calcineurin-mediated signaling"/>
    <property type="evidence" value="ECO:0007669"/>
    <property type="project" value="InterPro"/>
</dbReference>
<keyword evidence="8" id="KW-0904">Protein phosphatase</keyword>
<evidence type="ECO:0000259" key="14">
    <source>
        <dbReference type="PROSITE" id="PS00125"/>
    </source>
</evidence>
<keyword evidence="7" id="KW-0112">Calmodulin-binding</keyword>
<keyword evidence="4" id="KW-0479">Metal-binding</keyword>
<evidence type="ECO:0000256" key="3">
    <source>
        <dbReference type="ARBA" id="ARBA00009905"/>
    </source>
</evidence>
<evidence type="ECO:0000256" key="1">
    <source>
        <dbReference type="ARBA" id="ARBA00001947"/>
    </source>
</evidence>
<dbReference type="Ensembl" id="ENSSFAT00005017688.1">
    <property type="protein sequence ID" value="ENSSFAP00005017026.1"/>
    <property type="gene ID" value="ENSSFAG00005008950.1"/>
</dbReference>
<evidence type="ECO:0000256" key="5">
    <source>
        <dbReference type="ARBA" id="ARBA00022801"/>
    </source>
</evidence>
<comment type="cofactor">
    <cofactor evidence="2">
        <name>Fe(3+)</name>
        <dbReference type="ChEBI" id="CHEBI:29034"/>
    </cofactor>
</comment>
<evidence type="ECO:0000256" key="10">
    <source>
        <dbReference type="ARBA" id="ARBA00047761"/>
    </source>
</evidence>
<comment type="catalytic activity">
    <reaction evidence="10">
        <text>O-phospho-L-seryl-[protein] + H2O = L-seryl-[protein] + phosphate</text>
        <dbReference type="Rhea" id="RHEA:20629"/>
        <dbReference type="Rhea" id="RHEA-COMP:9863"/>
        <dbReference type="Rhea" id="RHEA-COMP:11604"/>
        <dbReference type="ChEBI" id="CHEBI:15377"/>
        <dbReference type="ChEBI" id="CHEBI:29999"/>
        <dbReference type="ChEBI" id="CHEBI:43474"/>
        <dbReference type="ChEBI" id="CHEBI:83421"/>
        <dbReference type="EC" id="3.1.3.16"/>
    </reaction>
</comment>
<keyword evidence="6" id="KW-0862">Zinc</keyword>
<evidence type="ECO:0000256" key="8">
    <source>
        <dbReference type="ARBA" id="ARBA00022912"/>
    </source>
</evidence>
<protein>
    <recommendedName>
        <fullName evidence="12">Serine/threonine-protein phosphatase</fullName>
        <ecNumber evidence="12">3.1.3.16</ecNumber>
    </recommendedName>
</protein>
<dbReference type="PROSITE" id="PS00125">
    <property type="entry name" value="SER_THR_PHOSPHATASE"/>
    <property type="match status" value="1"/>
</dbReference>
<dbReference type="SUPFAM" id="SSF56300">
    <property type="entry name" value="Metallo-dependent phosphatases"/>
    <property type="match status" value="1"/>
</dbReference>
<feature type="compositionally biased region" description="Polar residues" evidence="13">
    <location>
        <begin position="495"/>
        <end position="507"/>
    </location>
</feature>
<sequence>MSVSACSLSSAVPFPLSHRLTMKEVFDCEGKPRVDLLKAHLTKEGRVEEAVALRIINEGAAILRQEKTILDIEAPVTVCGDIHGQFFDLMKLFEVGGSPATTRYLFLGDYVDRGYFSIECVLYLWSLKILYPKTLFLLRGNHECRHLTEYFTFKQECKIKYSEQVYDSCMDAFDCLPLAALMNQQFLCVHGGLSPEIHTLDDIKKLDRFKEPPAFGPMCDLLWSDPLEDFGNEKTQEYFSHNTVRGCSYFYSYPAVCEFLQSNNLLSIIRAHEAQDAGYRKLCVSQINGKALLMCAFAASSTAAVLKYENNVMNIRQFNCSPHPYWLPNFMDVFTWSLPFVGEKVTEMLVNVLSICSDDELMNDEDEIFDANAAAARKEVIKNKIRAIGKMAKMFSVLREESENVLTLKGLTPTGMLPSGVLSGGRQTLQSATIEAIEAIETHDEDREAIRGFSPQHKISSFEEAKGLDRINERMPPRKDGVNHVGHSMGKMNMSEANGTEDSSNIQ</sequence>
<dbReference type="Gene3D" id="3.60.21.10">
    <property type="match status" value="1"/>
</dbReference>
<dbReference type="InterPro" id="IPR004843">
    <property type="entry name" value="Calcineurin-like_PHP"/>
</dbReference>
<evidence type="ECO:0000256" key="7">
    <source>
        <dbReference type="ARBA" id="ARBA00022860"/>
    </source>
</evidence>
<keyword evidence="5 12" id="KW-0378">Hydrolase</keyword>
<dbReference type="PANTHER" id="PTHR45673">
    <property type="entry name" value="SERINE/THREONINE-PROTEIN PHOSPHATASE 2B CATALYTIC SUBUNIT 1-RELATED"/>
    <property type="match status" value="1"/>
</dbReference>
<comment type="catalytic activity">
    <reaction evidence="11 12">
        <text>O-phospho-L-threonyl-[protein] + H2O = L-threonyl-[protein] + phosphate</text>
        <dbReference type="Rhea" id="RHEA:47004"/>
        <dbReference type="Rhea" id="RHEA-COMP:11060"/>
        <dbReference type="Rhea" id="RHEA-COMP:11605"/>
        <dbReference type="ChEBI" id="CHEBI:15377"/>
        <dbReference type="ChEBI" id="CHEBI:30013"/>
        <dbReference type="ChEBI" id="CHEBI:43474"/>
        <dbReference type="ChEBI" id="CHEBI:61977"/>
        <dbReference type="EC" id="3.1.3.16"/>
    </reaction>
</comment>
<evidence type="ECO:0000256" key="13">
    <source>
        <dbReference type="SAM" id="MobiDB-lite"/>
    </source>
</evidence>